<evidence type="ECO:0000313" key="1">
    <source>
        <dbReference type="EMBL" id="SDW96714.1"/>
    </source>
</evidence>
<gene>
    <name evidence="1" type="ORF">SAMN04487892_2837</name>
</gene>
<keyword evidence="2" id="KW-1185">Reference proteome</keyword>
<organism evidence="1 2">
    <name type="scientific">Flagellimonas zhangzhouensis</name>
    <dbReference type="NCBI Taxonomy" id="1073328"/>
    <lineage>
        <taxon>Bacteria</taxon>
        <taxon>Pseudomonadati</taxon>
        <taxon>Bacteroidota</taxon>
        <taxon>Flavobacteriia</taxon>
        <taxon>Flavobacteriales</taxon>
        <taxon>Flavobacteriaceae</taxon>
        <taxon>Flagellimonas</taxon>
    </lineage>
</organism>
<sequence length="56" mass="6252">MIEQFSVQGTELCNFDIDNGLKIEVSRHLKQGYSGIHFEEGKTTLILLQSTIIAQG</sequence>
<dbReference type="Proteomes" id="UP000199592">
    <property type="component" value="Unassembled WGS sequence"/>
</dbReference>
<dbReference type="RefSeq" id="WP_175443775.1">
    <property type="nucleotide sequence ID" value="NZ_FNKI01000003.1"/>
</dbReference>
<dbReference type="AlphaFoldDB" id="A0A1H2XW98"/>
<name>A0A1H2XW98_9FLAO</name>
<accession>A0A1H2XW98</accession>
<proteinExistence type="predicted"/>
<protein>
    <submittedName>
        <fullName evidence="1">Uncharacterized protein</fullName>
    </submittedName>
</protein>
<evidence type="ECO:0000313" key="2">
    <source>
        <dbReference type="Proteomes" id="UP000199592"/>
    </source>
</evidence>
<dbReference type="EMBL" id="FNMY01000004">
    <property type="protein sequence ID" value="SDW96714.1"/>
    <property type="molecule type" value="Genomic_DNA"/>
</dbReference>
<dbReference type="STRING" id="1073328.SAMN05216294_2845"/>
<reference evidence="2" key="1">
    <citation type="submission" date="2016-10" db="EMBL/GenBank/DDBJ databases">
        <authorList>
            <person name="Varghese N."/>
            <person name="Submissions S."/>
        </authorList>
    </citation>
    <scope>NUCLEOTIDE SEQUENCE [LARGE SCALE GENOMIC DNA]</scope>
    <source>
        <strain evidence="2">DSM 25030</strain>
    </source>
</reference>